<accession>A0A2C9KTL3</accession>
<dbReference type="AlphaFoldDB" id="A0A2C9KTL3"/>
<dbReference type="OrthoDB" id="10031759at2759"/>
<feature type="coiled-coil region" evidence="1">
    <location>
        <begin position="356"/>
        <end position="443"/>
    </location>
</feature>
<dbReference type="InterPro" id="IPR038834">
    <property type="entry name" value="CCDC175"/>
</dbReference>
<evidence type="ECO:0000256" key="2">
    <source>
        <dbReference type="SAM" id="MobiDB-lite"/>
    </source>
</evidence>
<reference evidence="3" key="1">
    <citation type="submission" date="2020-05" db="UniProtKB">
        <authorList>
            <consortium name="EnsemblMetazoa"/>
        </authorList>
    </citation>
    <scope>IDENTIFICATION</scope>
    <source>
        <strain evidence="3">BB02</strain>
    </source>
</reference>
<dbReference type="KEGG" id="bgt:106071217"/>
<dbReference type="VEuPathDB" id="VectorBase:BGLAX_044783"/>
<feature type="compositionally biased region" description="Basic and acidic residues" evidence="2">
    <location>
        <begin position="217"/>
        <end position="229"/>
    </location>
</feature>
<dbReference type="Proteomes" id="UP000076420">
    <property type="component" value="Unassembled WGS sequence"/>
</dbReference>
<sequence length="746" mass="87311">MTTMSDQTETSSLKAAISKLNQLGLHMSMTGYLFDENDVNSLHELIKAINDLETERRNMHEQLETETIKSSLLRFDLKNLPGKICDEIMKAVNSARQTNSDSLDNLRKKLDDIFLYIKEFESKTEELERHNTILQPEKELLHQQHEEIISQLNQKMADKAMMQIALNETRDKVRQTNQDIEDIEDAILQLKEDLIQERTDARQEKKQLKQSVMETQQKTKEQKEQNVEKKKQLDNLQELLMDSEGKLETLKKSIRRFETSKSKLEADETALLSQLDKQLKMNEQERRRGAEIINEGLKEEQEFDTKERSLLKKLKTFKNDITKEVEKSETLLQRRTQLQKDLSEKEQIKEEEDAYVATLDSRLQMAKKEVSEKAEEAGRMQEENKQMSEELIDLEETQKVVVIQLTNQIEECKDVLSNERNQRIELQQNKDEVSKVLQDLKAEQQHFMTSVTTAIQEGKKQHVQLSNEGVQLQKEIVQDEDAIQTLHGHFNERLRDTTSTINTLHEKIHKYETEVQEMETDLLQKKDKVSEMTPKFHELEEFTQRRSDEYDQVKKSIVVLKNKKLGLEDMIKRATKAKEDLKLPQESLLKNMKSNHSLALMQLKKQGEDTKNLEHQIYLVGCQIKIVMEENQKLENACTNLEQDLAELKCKVVENLEKKDEAEKDLMKLKSELNQKWQDDVLLQQLFATQSQATVNSFNHILQRSEKREHQIDQITQQLQTELESLSEFLDTIVRPRQKSNSISGK</sequence>
<feature type="region of interest" description="Disordered" evidence="2">
    <location>
        <begin position="201"/>
        <end position="229"/>
    </location>
</feature>
<evidence type="ECO:0000256" key="1">
    <source>
        <dbReference type="SAM" id="Coils"/>
    </source>
</evidence>
<dbReference type="PANTHER" id="PTHR35347">
    <property type="entry name" value="COILED-COIL DOMAIN-CONTAINING PROTEIN 175"/>
    <property type="match status" value="1"/>
</dbReference>
<feature type="coiled-coil region" evidence="1">
    <location>
        <begin position="501"/>
        <end position="528"/>
    </location>
</feature>
<evidence type="ECO:0000313" key="4">
    <source>
        <dbReference type="Proteomes" id="UP000076420"/>
    </source>
</evidence>
<dbReference type="EnsemblMetazoa" id="BGLB023407-RA">
    <property type="protein sequence ID" value="BGLB023407-PA"/>
    <property type="gene ID" value="BGLB023407"/>
</dbReference>
<protein>
    <submittedName>
        <fullName evidence="3">Uncharacterized protein</fullName>
    </submittedName>
</protein>
<keyword evidence="1" id="KW-0175">Coiled coil</keyword>
<name>A0A2C9KTL3_BIOGL</name>
<organism evidence="3 4">
    <name type="scientific">Biomphalaria glabrata</name>
    <name type="common">Bloodfluke planorb</name>
    <name type="synonym">Freshwater snail</name>
    <dbReference type="NCBI Taxonomy" id="6526"/>
    <lineage>
        <taxon>Eukaryota</taxon>
        <taxon>Metazoa</taxon>
        <taxon>Spiralia</taxon>
        <taxon>Lophotrochozoa</taxon>
        <taxon>Mollusca</taxon>
        <taxon>Gastropoda</taxon>
        <taxon>Heterobranchia</taxon>
        <taxon>Euthyneura</taxon>
        <taxon>Panpulmonata</taxon>
        <taxon>Hygrophila</taxon>
        <taxon>Lymnaeoidea</taxon>
        <taxon>Planorbidae</taxon>
        <taxon>Biomphalaria</taxon>
    </lineage>
</organism>
<gene>
    <name evidence="3" type="primary">106071217</name>
</gene>
<dbReference type="VEuPathDB" id="VectorBase:BGLB023407"/>
<dbReference type="PANTHER" id="PTHR35347:SF1">
    <property type="entry name" value="COILED-COIL DOMAIN-CONTAINING PROTEIN 175"/>
    <property type="match status" value="1"/>
</dbReference>
<proteinExistence type="predicted"/>
<feature type="coiled-coil region" evidence="1">
    <location>
        <begin position="42"/>
        <end position="69"/>
    </location>
</feature>
<evidence type="ECO:0000313" key="3">
    <source>
        <dbReference type="EnsemblMetazoa" id="BGLB023407-PA"/>
    </source>
</evidence>
<feature type="coiled-coil region" evidence="1">
    <location>
        <begin position="624"/>
        <end position="676"/>
    </location>
</feature>